<sequence length="507" mass="54411">MESISERCKGADPASRVTLKVARFTTAVPQAQGRFGGELATMLSNALQETSCFRVIEMNRNMSDATDEGGDIETAALTVTAEITEFAEGNSTTKFAGVSVGSNKAKVGFVLKVLNPQNSEILFSKSVNMEGTSSGFKGLKLFGVETAGTTENKALQDAIEKAIIKAVDVLVTEKHKMIAPVSVPVKRFDASNCLPLKNGRGPKIMILLTEAQTVGGPISNQQYERQKTEAEREHELRKESIGLLRDLVRSSRNKQTVATEQPQQQSANANAITKPVVIEQSTSENALIKRFIEAGFRVIDPKVYDQMRKENADLGSDISKMASLGLKMGANIIITGTALSERTANNDGLFSFRGRVELRALTTDDATILATHTAQAGAVDVAESVASKKSLQNASDKMATYLFEQLCSRNLVFAETGSSSSPVQATAGGTEIKISNVSFTQLQSLMTHLKTNNKVGEIKKTLSGSNGSLVVSHKLSTDQIAELLSACKTVAVEITGLEGERIEAKIK</sequence>
<name>A0ABW5J7M0_9BACT</name>
<keyword evidence="2" id="KW-0732">Signal</keyword>
<dbReference type="Pfam" id="PF03783">
    <property type="entry name" value="CsgG"/>
    <property type="match status" value="1"/>
</dbReference>
<keyword evidence="3" id="KW-0472">Membrane</keyword>
<evidence type="ECO:0000256" key="1">
    <source>
        <dbReference type="ARBA" id="ARBA00022475"/>
    </source>
</evidence>
<proteinExistence type="predicted"/>
<keyword evidence="5" id="KW-0449">Lipoprotein</keyword>
<evidence type="ECO:0000313" key="7">
    <source>
        <dbReference type="Proteomes" id="UP001597510"/>
    </source>
</evidence>
<evidence type="ECO:0000256" key="3">
    <source>
        <dbReference type="ARBA" id="ARBA00023136"/>
    </source>
</evidence>
<evidence type="ECO:0000256" key="4">
    <source>
        <dbReference type="ARBA" id="ARBA00023139"/>
    </source>
</evidence>
<protein>
    <submittedName>
        <fullName evidence="6">CsgG/HfaB family protein</fullName>
    </submittedName>
</protein>
<keyword evidence="4" id="KW-0564">Palmitate</keyword>
<dbReference type="PANTHER" id="PTHR41164:SF1">
    <property type="entry name" value="CURLI PRODUCTION ASSEMBLY_TRANSPORT COMPONENT CSGG"/>
    <property type="match status" value="1"/>
</dbReference>
<dbReference type="Proteomes" id="UP001597510">
    <property type="component" value="Unassembled WGS sequence"/>
</dbReference>
<keyword evidence="1" id="KW-1003">Cell membrane</keyword>
<keyword evidence="7" id="KW-1185">Reference proteome</keyword>
<dbReference type="EMBL" id="JBHULC010000008">
    <property type="protein sequence ID" value="MFD2521022.1"/>
    <property type="molecule type" value="Genomic_DNA"/>
</dbReference>
<evidence type="ECO:0000313" key="6">
    <source>
        <dbReference type="EMBL" id="MFD2521022.1"/>
    </source>
</evidence>
<gene>
    <name evidence="6" type="ORF">ACFSR2_09020</name>
</gene>
<evidence type="ECO:0000256" key="2">
    <source>
        <dbReference type="ARBA" id="ARBA00022729"/>
    </source>
</evidence>
<accession>A0ABW5J7M0</accession>
<organism evidence="6 7">
    <name type="scientific">Emticicia soli</name>
    <dbReference type="NCBI Taxonomy" id="2027878"/>
    <lineage>
        <taxon>Bacteria</taxon>
        <taxon>Pseudomonadati</taxon>
        <taxon>Bacteroidota</taxon>
        <taxon>Cytophagia</taxon>
        <taxon>Cytophagales</taxon>
        <taxon>Leadbetterellaceae</taxon>
        <taxon>Emticicia</taxon>
    </lineage>
</organism>
<comment type="caution">
    <text evidence="6">The sequence shown here is derived from an EMBL/GenBank/DDBJ whole genome shotgun (WGS) entry which is preliminary data.</text>
</comment>
<reference evidence="7" key="1">
    <citation type="journal article" date="2019" name="Int. J. Syst. Evol. Microbiol.">
        <title>The Global Catalogue of Microorganisms (GCM) 10K type strain sequencing project: providing services to taxonomists for standard genome sequencing and annotation.</title>
        <authorList>
            <consortium name="The Broad Institute Genomics Platform"/>
            <consortium name="The Broad Institute Genome Sequencing Center for Infectious Disease"/>
            <person name="Wu L."/>
            <person name="Ma J."/>
        </authorList>
    </citation>
    <scope>NUCLEOTIDE SEQUENCE [LARGE SCALE GENOMIC DNA]</scope>
    <source>
        <strain evidence="7">KCTC 52344</strain>
    </source>
</reference>
<dbReference type="InterPro" id="IPR005534">
    <property type="entry name" value="Curli_assmbl/transp-comp_CsgG"/>
</dbReference>
<dbReference type="PANTHER" id="PTHR41164">
    <property type="entry name" value="CURLI PRODUCTION ASSEMBLY/TRANSPORT COMPONENT CSGG"/>
    <property type="match status" value="1"/>
</dbReference>
<evidence type="ECO:0000256" key="5">
    <source>
        <dbReference type="ARBA" id="ARBA00023288"/>
    </source>
</evidence>
<dbReference type="Gene3D" id="3.40.50.10610">
    <property type="entry name" value="ABC-type transport auxiliary lipoprotein component"/>
    <property type="match status" value="1"/>
</dbReference>